<dbReference type="STRING" id="246194.CHY_2531"/>
<organism evidence="1 2">
    <name type="scientific">Carboxydothermus hydrogenoformans (strain ATCC BAA-161 / DSM 6008 / Z-2901)</name>
    <dbReference type="NCBI Taxonomy" id="246194"/>
    <lineage>
        <taxon>Bacteria</taxon>
        <taxon>Bacillati</taxon>
        <taxon>Bacillota</taxon>
        <taxon>Clostridia</taxon>
        <taxon>Thermoanaerobacterales</taxon>
        <taxon>Thermoanaerobacteraceae</taxon>
        <taxon>Carboxydothermus</taxon>
    </lineage>
</organism>
<evidence type="ECO:0008006" key="3">
    <source>
        <dbReference type="Google" id="ProtNLM"/>
    </source>
</evidence>
<dbReference type="KEGG" id="chy:CHY_2531"/>
<gene>
    <name evidence="1" type="ordered locus">CHY_2531</name>
</gene>
<proteinExistence type="predicted"/>
<accession>Q3A960</accession>
<name>Q3A960_CARHZ</name>
<dbReference type="Proteomes" id="UP000002706">
    <property type="component" value="Chromosome"/>
</dbReference>
<dbReference type="GO" id="GO:0006355">
    <property type="term" value="P:regulation of DNA-templated transcription"/>
    <property type="evidence" value="ECO:0007669"/>
    <property type="project" value="InterPro"/>
</dbReference>
<protein>
    <recommendedName>
        <fullName evidence="3">Ribbon-helix-helix protein CopG domain-containing protein</fullName>
    </recommendedName>
</protein>
<keyword evidence="2" id="KW-1185">Reference proteome</keyword>
<evidence type="ECO:0000313" key="1">
    <source>
        <dbReference type="EMBL" id="ABB14610.1"/>
    </source>
</evidence>
<dbReference type="SUPFAM" id="SSF47598">
    <property type="entry name" value="Ribbon-helix-helix"/>
    <property type="match status" value="1"/>
</dbReference>
<dbReference type="InParanoid" id="Q3A960"/>
<sequence length="93" mass="10691">MVLLNQEVISMKKSVKILQLKLPFDLDKKLAELAKKNQTSKNKIIVDLLNNQITGLEARKLLDEIKNEIKPEDAPDWFNKPASEYIKELRSDG</sequence>
<dbReference type="AlphaFoldDB" id="Q3A960"/>
<dbReference type="HOGENOM" id="CLU_2426020_0_0_9"/>
<dbReference type="EMBL" id="CP000141">
    <property type="protein sequence ID" value="ABB14610.1"/>
    <property type="molecule type" value="Genomic_DNA"/>
</dbReference>
<dbReference type="InterPro" id="IPR010985">
    <property type="entry name" value="Ribbon_hlx_hlx"/>
</dbReference>
<evidence type="ECO:0000313" key="2">
    <source>
        <dbReference type="Proteomes" id="UP000002706"/>
    </source>
</evidence>
<reference evidence="1 2" key="1">
    <citation type="journal article" date="2005" name="PLoS Genet.">
        <title>Life in hot carbon monoxide: the complete genome sequence of Carboxydothermus hydrogenoformans Z-2901.</title>
        <authorList>
            <person name="Wu M."/>
            <person name="Ren Q."/>
            <person name="Durkin A.S."/>
            <person name="Daugherty S.C."/>
            <person name="Brinkac L.M."/>
            <person name="Dodson R.J."/>
            <person name="Madupu R."/>
            <person name="Sullivan S.A."/>
            <person name="Kolonay J.F."/>
            <person name="Haft D.H."/>
            <person name="Nelson W.C."/>
            <person name="Tallon L.J."/>
            <person name="Jones K.M."/>
            <person name="Ulrich L.E."/>
            <person name="Gonzalez J.M."/>
            <person name="Zhulin I.B."/>
            <person name="Robb F.T."/>
            <person name="Eisen J.A."/>
        </authorList>
    </citation>
    <scope>NUCLEOTIDE SEQUENCE [LARGE SCALE GENOMIC DNA]</scope>
    <source>
        <strain evidence="2">ATCC BAA-161 / DSM 6008 / Z-2901</strain>
    </source>
</reference>